<dbReference type="OrthoDB" id="2269034at2759"/>
<keyword evidence="2" id="KW-1185">Reference proteome</keyword>
<reference evidence="1 2" key="1">
    <citation type="submission" date="2014-04" db="EMBL/GenBank/DDBJ databases">
        <title>Evolutionary Origins and Diversification of the Mycorrhizal Mutualists.</title>
        <authorList>
            <consortium name="DOE Joint Genome Institute"/>
            <consortium name="Mycorrhizal Genomics Consortium"/>
            <person name="Kohler A."/>
            <person name="Kuo A."/>
            <person name="Nagy L.G."/>
            <person name="Floudas D."/>
            <person name="Copeland A."/>
            <person name="Barry K.W."/>
            <person name="Cichocki N."/>
            <person name="Veneault-Fourrey C."/>
            <person name="LaButti K."/>
            <person name="Lindquist E.A."/>
            <person name="Lipzen A."/>
            <person name="Lundell T."/>
            <person name="Morin E."/>
            <person name="Murat C."/>
            <person name="Riley R."/>
            <person name="Ohm R."/>
            <person name="Sun H."/>
            <person name="Tunlid A."/>
            <person name="Henrissat B."/>
            <person name="Grigoriev I.V."/>
            <person name="Hibbett D.S."/>
            <person name="Martin F."/>
        </authorList>
    </citation>
    <scope>NUCLEOTIDE SEQUENCE [LARGE SCALE GENOMIC DNA]</scope>
    <source>
        <strain evidence="1 2">Koide BX008</strain>
    </source>
</reference>
<dbReference type="Gene3D" id="1.20.1280.50">
    <property type="match status" value="1"/>
</dbReference>
<dbReference type="AlphaFoldDB" id="A0A0C2WH80"/>
<dbReference type="EMBL" id="KN818292">
    <property type="protein sequence ID" value="KIL60837.1"/>
    <property type="molecule type" value="Genomic_DNA"/>
</dbReference>
<evidence type="ECO:0000313" key="2">
    <source>
        <dbReference type="Proteomes" id="UP000054549"/>
    </source>
</evidence>
<protein>
    <submittedName>
        <fullName evidence="1">Uncharacterized protein</fullName>
    </submittedName>
</protein>
<accession>A0A0C2WH80</accession>
<gene>
    <name evidence="1" type="ORF">M378DRAFT_83270</name>
</gene>
<dbReference type="Proteomes" id="UP000054549">
    <property type="component" value="Unassembled WGS sequence"/>
</dbReference>
<feature type="non-terminal residue" evidence="1">
    <location>
        <position position="127"/>
    </location>
</feature>
<dbReference type="HOGENOM" id="CLU_161747_0_0_1"/>
<dbReference type="InParanoid" id="A0A0C2WH80"/>
<organism evidence="1 2">
    <name type="scientific">Amanita muscaria (strain Koide BX008)</name>
    <dbReference type="NCBI Taxonomy" id="946122"/>
    <lineage>
        <taxon>Eukaryota</taxon>
        <taxon>Fungi</taxon>
        <taxon>Dikarya</taxon>
        <taxon>Basidiomycota</taxon>
        <taxon>Agaricomycotina</taxon>
        <taxon>Agaricomycetes</taxon>
        <taxon>Agaricomycetidae</taxon>
        <taxon>Agaricales</taxon>
        <taxon>Pluteineae</taxon>
        <taxon>Amanitaceae</taxon>
        <taxon>Amanita</taxon>
    </lineage>
</organism>
<evidence type="ECO:0000313" key="1">
    <source>
        <dbReference type="EMBL" id="KIL60837.1"/>
    </source>
</evidence>
<sequence>MPKDVSTGELLFSFLALKAYRKSYIVHQQVFPIQSLQPEILAAIFIFCLPEIGESLDDAPMTPIIGSQYAPLLLCNVCSSWRNLAISTPQLWQTLDFAIKRPPLDAEPLAIGIRTWLGRSGTLPLTI</sequence>
<proteinExistence type="predicted"/>
<name>A0A0C2WH80_AMAMK</name>